<dbReference type="GO" id="GO:0016616">
    <property type="term" value="F:oxidoreductase activity, acting on the CH-OH group of donors, NAD or NADP as acceptor"/>
    <property type="evidence" value="ECO:0007669"/>
    <property type="project" value="UniProtKB-ARBA"/>
</dbReference>
<dbReference type="PROSITE" id="PS00061">
    <property type="entry name" value="ADH_SHORT"/>
    <property type="match status" value="1"/>
</dbReference>
<dbReference type="PANTHER" id="PTHR42901:SF1">
    <property type="entry name" value="ALCOHOL DEHYDROGENASE"/>
    <property type="match status" value="1"/>
</dbReference>
<dbReference type="AlphaFoldDB" id="A0A1D8K6E7"/>
<dbReference type="EMBL" id="CP017448">
    <property type="protein sequence ID" value="AOV16516.1"/>
    <property type="molecule type" value="Genomic_DNA"/>
</dbReference>
<reference evidence="4 5" key="1">
    <citation type="submission" date="2016-09" db="EMBL/GenBank/DDBJ databases">
        <title>Acidihalobacter prosperus V6 (DSM14174).</title>
        <authorList>
            <person name="Khaleque H.N."/>
            <person name="Ramsay J.P."/>
            <person name="Murphy R.J.T."/>
            <person name="Kaksonen A.H."/>
            <person name="Boxall N.J."/>
            <person name="Watkin E.L.J."/>
        </authorList>
    </citation>
    <scope>NUCLEOTIDE SEQUENCE [LARGE SCALE GENOMIC DNA]</scope>
    <source>
        <strain evidence="4 5">V6</strain>
    </source>
</reference>
<sequence length="254" mass="27158">MSHTVFVTGATSGFGEAIARRFALAGHRVVASGRRRNRLETLAAAMPAGLVLPLVLDVRDRDAVETAVTGLPEDFSEVDVLINNAGLALGLEPAQRADLDEWEEMVDTNIKGLMGVTRALLPGMVARGRGHVINLGSVAASWPYPGGNCYGATKAFVQQFSRNLRSDLLGTGVRVTNIEPGMAETEFSLVRFKGNADQAAAVYSGTRPLTAEDIAESVIWVTGLPAHVNINNLEIMPTDQAWGPFAVHREPQGK</sequence>
<dbReference type="PRINTS" id="PR00080">
    <property type="entry name" value="SDRFAMILY"/>
</dbReference>
<dbReference type="Gene3D" id="3.40.50.720">
    <property type="entry name" value="NAD(P)-binding Rossmann-like Domain"/>
    <property type="match status" value="1"/>
</dbReference>
<dbReference type="InterPro" id="IPR020904">
    <property type="entry name" value="Sc_DH/Rdtase_CS"/>
</dbReference>
<evidence type="ECO:0000256" key="2">
    <source>
        <dbReference type="ARBA" id="ARBA00023002"/>
    </source>
</evidence>
<dbReference type="InterPro" id="IPR036291">
    <property type="entry name" value="NAD(P)-bd_dom_sf"/>
</dbReference>
<dbReference type="CDD" id="cd05346">
    <property type="entry name" value="SDR_c5"/>
    <property type="match status" value="1"/>
</dbReference>
<keyword evidence="2" id="KW-0560">Oxidoreductase</keyword>
<organism evidence="4 5">
    <name type="scientific">Acidihalobacter aeolianus</name>
    <dbReference type="NCBI Taxonomy" id="2792603"/>
    <lineage>
        <taxon>Bacteria</taxon>
        <taxon>Pseudomonadati</taxon>
        <taxon>Pseudomonadota</taxon>
        <taxon>Gammaproteobacteria</taxon>
        <taxon>Chromatiales</taxon>
        <taxon>Ectothiorhodospiraceae</taxon>
        <taxon>Acidihalobacter</taxon>
    </lineage>
</organism>
<dbReference type="Proteomes" id="UP000095342">
    <property type="component" value="Chromosome"/>
</dbReference>
<name>A0A1D8K6E7_9GAMM</name>
<keyword evidence="5" id="KW-1185">Reference proteome</keyword>
<evidence type="ECO:0008006" key="6">
    <source>
        <dbReference type="Google" id="ProtNLM"/>
    </source>
</evidence>
<dbReference type="PANTHER" id="PTHR42901">
    <property type="entry name" value="ALCOHOL DEHYDROGENASE"/>
    <property type="match status" value="1"/>
</dbReference>
<dbReference type="RefSeq" id="WP_070072108.1">
    <property type="nucleotide sequence ID" value="NZ_CP017448.1"/>
</dbReference>
<proteinExistence type="inferred from homology"/>
<dbReference type="KEGG" id="aaeo:BJI67_05015"/>
<evidence type="ECO:0000256" key="3">
    <source>
        <dbReference type="RuleBase" id="RU000363"/>
    </source>
</evidence>
<protein>
    <recommendedName>
        <fullName evidence="6">NAD(P)-dependent oxidoreductase</fullName>
    </recommendedName>
</protein>
<evidence type="ECO:0000313" key="5">
    <source>
        <dbReference type="Proteomes" id="UP000095342"/>
    </source>
</evidence>
<evidence type="ECO:0000313" key="4">
    <source>
        <dbReference type="EMBL" id="AOV16516.1"/>
    </source>
</evidence>
<evidence type="ECO:0000256" key="1">
    <source>
        <dbReference type="ARBA" id="ARBA00006484"/>
    </source>
</evidence>
<dbReference type="FunFam" id="3.40.50.720:FF:000047">
    <property type="entry name" value="NADP-dependent L-serine/L-allo-threonine dehydrogenase"/>
    <property type="match status" value="1"/>
</dbReference>
<accession>A0A1D8K6E7</accession>
<gene>
    <name evidence="4" type="ORF">BJI67_05015</name>
</gene>
<dbReference type="SUPFAM" id="SSF51735">
    <property type="entry name" value="NAD(P)-binding Rossmann-fold domains"/>
    <property type="match status" value="1"/>
</dbReference>
<dbReference type="InterPro" id="IPR002347">
    <property type="entry name" value="SDR_fam"/>
</dbReference>
<comment type="similarity">
    <text evidence="1 3">Belongs to the short-chain dehydrogenases/reductases (SDR) family.</text>
</comment>
<dbReference type="Pfam" id="PF00106">
    <property type="entry name" value="adh_short"/>
    <property type="match status" value="1"/>
</dbReference>
<dbReference type="PRINTS" id="PR00081">
    <property type="entry name" value="GDHRDH"/>
</dbReference>